<dbReference type="SMART" id="SM00267">
    <property type="entry name" value="GGDEF"/>
    <property type="match status" value="1"/>
</dbReference>
<organism evidence="7 8">
    <name type="scientific">Pseudodesulfovibrio senegalensis</name>
    <dbReference type="NCBI Taxonomy" id="1721087"/>
    <lineage>
        <taxon>Bacteria</taxon>
        <taxon>Pseudomonadati</taxon>
        <taxon>Thermodesulfobacteriota</taxon>
        <taxon>Desulfovibrionia</taxon>
        <taxon>Desulfovibrionales</taxon>
        <taxon>Desulfovibrionaceae</taxon>
    </lineage>
</organism>
<evidence type="ECO:0000256" key="1">
    <source>
        <dbReference type="PROSITE-ProRule" id="PRU00169"/>
    </source>
</evidence>
<dbReference type="InterPro" id="IPR029787">
    <property type="entry name" value="Nucleotide_cyclase"/>
</dbReference>
<dbReference type="InterPro" id="IPR011006">
    <property type="entry name" value="CheY-like_superfamily"/>
</dbReference>
<dbReference type="PROSITE" id="PS50112">
    <property type="entry name" value="PAS"/>
    <property type="match status" value="1"/>
</dbReference>
<dbReference type="CDD" id="cd00130">
    <property type="entry name" value="PAS"/>
    <property type="match status" value="1"/>
</dbReference>
<comment type="caution">
    <text evidence="7">The sequence shown here is derived from an EMBL/GenBank/DDBJ whole genome shotgun (WGS) entry which is preliminary data.</text>
</comment>
<dbReference type="SMART" id="SM00448">
    <property type="entry name" value="REC"/>
    <property type="match status" value="1"/>
</dbReference>
<dbReference type="InterPro" id="IPR035965">
    <property type="entry name" value="PAS-like_dom_sf"/>
</dbReference>
<feature type="domain" description="GGDEF" evidence="6">
    <location>
        <begin position="308"/>
        <end position="441"/>
    </location>
</feature>
<dbReference type="Gene3D" id="3.40.50.2300">
    <property type="match status" value="1"/>
</dbReference>
<keyword evidence="8" id="KW-1185">Reference proteome</keyword>
<dbReference type="Pfam" id="PF13426">
    <property type="entry name" value="PAS_9"/>
    <property type="match status" value="1"/>
</dbReference>
<dbReference type="Pfam" id="PF00072">
    <property type="entry name" value="Response_reg"/>
    <property type="match status" value="1"/>
</dbReference>
<keyword evidence="1" id="KW-0597">Phosphoprotein</keyword>
<evidence type="ECO:0000256" key="2">
    <source>
        <dbReference type="SAM" id="Coils"/>
    </source>
</evidence>
<name>A0A6N6N6F9_9BACT</name>
<dbReference type="SMART" id="SM00091">
    <property type="entry name" value="PAS"/>
    <property type="match status" value="1"/>
</dbReference>
<evidence type="ECO:0000259" key="6">
    <source>
        <dbReference type="PROSITE" id="PS50887"/>
    </source>
</evidence>
<dbReference type="GO" id="GO:0000160">
    <property type="term" value="P:phosphorelay signal transduction system"/>
    <property type="evidence" value="ECO:0007669"/>
    <property type="project" value="InterPro"/>
</dbReference>
<feature type="domain" description="Response regulatory" evidence="3">
    <location>
        <begin position="7"/>
        <end position="124"/>
    </location>
</feature>
<dbReference type="NCBIfam" id="TIGR00254">
    <property type="entry name" value="GGDEF"/>
    <property type="match status" value="1"/>
</dbReference>
<feature type="coiled-coil region" evidence="2">
    <location>
        <begin position="124"/>
        <end position="160"/>
    </location>
</feature>
<dbReference type="NCBIfam" id="TIGR00229">
    <property type="entry name" value="sensory_box"/>
    <property type="match status" value="1"/>
</dbReference>
<evidence type="ECO:0000313" key="7">
    <source>
        <dbReference type="EMBL" id="KAB1443483.1"/>
    </source>
</evidence>
<dbReference type="Pfam" id="PF00990">
    <property type="entry name" value="GGDEF"/>
    <property type="match status" value="1"/>
</dbReference>
<dbReference type="InterPro" id="IPR000160">
    <property type="entry name" value="GGDEF_dom"/>
</dbReference>
<dbReference type="InterPro" id="IPR043128">
    <property type="entry name" value="Rev_trsase/Diguanyl_cyclase"/>
</dbReference>
<gene>
    <name evidence="7" type="ORF">F8A88_04340</name>
</gene>
<sequence length="443" mass="49537">MSTSEMKVLIVDDSQTNLALLNHLLSEQECDVLQAANGAEAIEQVKENEFALILLDIQMPGMNGYEVAEAIKSIDNGRHVPIIFITAIFQDQDNVKLGYEAGAVDYLFRPVDVQTLKSKVQVFLQLHRQKVQLQNEIRQRAEAERALRAAEEKFRSIFERAVEGIFQCSMDGTFREANPALLGILGYDRPEDLIGVPGLADRLMHDGEQKRRFLASLRNDGYVSNFEFEVIRQDGKVVWLSESSRLVRDENGDELLIEGVVEDVTRRKSREKELRHLATIDSLTGVPNRHVFFDRLEHAVQAARRYKTELAVLFVDLNDFKSVNDSFGHGVGDRLLGQVADRCLGRIRAADTFARIGGDEFGVLLERIEGVDSVSAVARGLIDVLEKPFEVNGRIMRVGATIGISLYPVNGDDAADLLSKADSAMYMSKRTGSSGYAFYRPVQ</sequence>
<dbReference type="Gene3D" id="3.30.450.20">
    <property type="entry name" value="PAS domain"/>
    <property type="match status" value="1"/>
</dbReference>
<keyword evidence="2" id="KW-0175">Coiled coil</keyword>
<dbReference type="SUPFAM" id="SSF52172">
    <property type="entry name" value="CheY-like"/>
    <property type="match status" value="1"/>
</dbReference>
<dbReference type="SMART" id="SM00086">
    <property type="entry name" value="PAC"/>
    <property type="match status" value="1"/>
</dbReference>
<dbReference type="InterPro" id="IPR001610">
    <property type="entry name" value="PAC"/>
</dbReference>
<proteinExistence type="predicted"/>
<dbReference type="PANTHER" id="PTHR46663">
    <property type="entry name" value="DIGUANYLATE CYCLASE DGCT-RELATED"/>
    <property type="match status" value="1"/>
</dbReference>
<dbReference type="InterPro" id="IPR000700">
    <property type="entry name" value="PAS-assoc_C"/>
</dbReference>
<dbReference type="InterPro" id="IPR001789">
    <property type="entry name" value="Sig_transdc_resp-reg_receiver"/>
</dbReference>
<dbReference type="CDD" id="cd01949">
    <property type="entry name" value="GGDEF"/>
    <property type="match status" value="1"/>
</dbReference>
<dbReference type="InterPro" id="IPR052163">
    <property type="entry name" value="DGC-Regulatory_Protein"/>
</dbReference>
<dbReference type="EMBL" id="WAIE01000001">
    <property type="protein sequence ID" value="KAB1443483.1"/>
    <property type="molecule type" value="Genomic_DNA"/>
</dbReference>
<evidence type="ECO:0000259" key="5">
    <source>
        <dbReference type="PROSITE" id="PS50113"/>
    </source>
</evidence>
<feature type="domain" description="PAC" evidence="5">
    <location>
        <begin position="224"/>
        <end position="276"/>
    </location>
</feature>
<dbReference type="SUPFAM" id="SSF55073">
    <property type="entry name" value="Nucleotide cyclase"/>
    <property type="match status" value="1"/>
</dbReference>
<dbReference type="Gene3D" id="3.30.70.270">
    <property type="match status" value="1"/>
</dbReference>
<dbReference type="SUPFAM" id="SSF55785">
    <property type="entry name" value="PYP-like sensor domain (PAS domain)"/>
    <property type="match status" value="1"/>
</dbReference>
<dbReference type="OrthoDB" id="5333838at2"/>
<dbReference type="PROSITE" id="PS50113">
    <property type="entry name" value="PAC"/>
    <property type="match status" value="1"/>
</dbReference>
<evidence type="ECO:0000313" key="8">
    <source>
        <dbReference type="Proteomes" id="UP000438699"/>
    </source>
</evidence>
<dbReference type="InterPro" id="IPR000014">
    <property type="entry name" value="PAS"/>
</dbReference>
<feature type="modified residue" description="4-aspartylphosphate" evidence="1">
    <location>
        <position position="56"/>
    </location>
</feature>
<dbReference type="Proteomes" id="UP000438699">
    <property type="component" value="Unassembled WGS sequence"/>
</dbReference>
<evidence type="ECO:0000259" key="4">
    <source>
        <dbReference type="PROSITE" id="PS50112"/>
    </source>
</evidence>
<feature type="domain" description="PAS" evidence="4">
    <location>
        <begin position="150"/>
        <end position="191"/>
    </location>
</feature>
<accession>A0A6N6N6F9</accession>
<dbReference type="PANTHER" id="PTHR46663:SF3">
    <property type="entry name" value="SLL0267 PROTEIN"/>
    <property type="match status" value="1"/>
</dbReference>
<dbReference type="PROSITE" id="PS50110">
    <property type="entry name" value="RESPONSE_REGULATORY"/>
    <property type="match status" value="1"/>
</dbReference>
<evidence type="ECO:0000259" key="3">
    <source>
        <dbReference type="PROSITE" id="PS50110"/>
    </source>
</evidence>
<dbReference type="PROSITE" id="PS50887">
    <property type="entry name" value="GGDEF"/>
    <property type="match status" value="1"/>
</dbReference>
<reference evidence="7 8" key="1">
    <citation type="journal article" date="2017" name="Int. J. Syst. Evol. Microbiol.">
        <title>Desulfovibrio senegalensis sp. nov., a mesophilic sulfate reducer isolated from marine sediment.</title>
        <authorList>
            <person name="Thioye A."/>
            <person name="Gam Z.B.A."/>
            <person name="Mbengue M."/>
            <person name="Cayol J.L."/>
            <person name="Joseph-Bartoli M."/>
            <person name="Toure-Kane C."/>
            <person name="Labat M."/>
        </authorList>
    </citation>
    <scope>NUCLEOTIDE SEQUENCE [LARGE SCALE GENOMIC DNA]</scope>
    <source>
        <strain evidence="7 8">DSM 101509</strain>
    </source>
</reference>
<protein>
    <submittedName>
        <fullName evidence="7">Diguanylate cyclase</fullName>
    </submittedName>
</protein>
<dbReference type="AlphaFoldDB" id="A0A6N6N6F9"/>